<dbReference type="PANTHER" id="PTHR45566:SF2">
    <property type="entry name" value="NARL SUBFAMILY"/>
    <property type="match status" value="1"/>
</dbReference>
<dbReference type="AlphaFoldDB" id="A0A0C1FS06"/>
<dbReference type="RefSeq" id="WP_039348006.1">
    <property type="nucleotide sequence ID" value="NZ_FOLA01000001.1"/>
</dbReference>
<evidence type="ECO:0000259" key="2">
    <source>
        <dbReference type="PROSITE" id="PS50110"/>
    </source>
</evidence>
<dbReference type="PANTHER" id="PTHR45566">
    <property type="entry name" value="HTH-TYPE TRANSCRIPTIONAL REGULATOR YHJB-RELATED"/>
    <property type="match status" value="1"/>
</dbReference>
<organism evidence="3 4">
    <name type="scientific">Kaistella jeonii</name>
    <dbReference type="NCBI Taxonomy" id="266749"/>
    <lineage>
        <taxon>Bacteria</taxon>
        <taxon>Pseudomonadati</taxon>
        <taxon>Bacteroidota</taxon>
        <taxon>Flavobacteriia</taxon>
        <taxon>Flavobacteriales</taxon>
        <taxon>Weeksellaceae</taxon>
        <taxon>Chryseobacterium group</taxon>
        <taxon>Kaistella</taxon>
    </lineage>
</organism>
<evidence type="ECO:0000256" key="1">
    <source>
        <dbReference type="PROSITE-ProRule" id="PRU00169"/>
    </source>
</evidence>
<dbReference type="SUPFAM" id="SSF52172">
    <property type="entry name" value="CheY-like"/>
    <property type="match status" value="1"/>
</dbReference>
<name>A0A0C1FS06_9FLAO</name>
<accession>A0A0C1FS06</accession>
<dbReference type="CDD" id="cd17535">
    <property type="entry name" value="REC_NarL-like"/>
    <property type="match status" value="1"/>
</dbReference>
<dbReference type="InterPro" id="IPR058245">
    <property type="entry name" value="NreC/VraR/RcsB-like_REC"/>
</dbReference>
<dbReference type="OrthoDB" id="9789181at2"/>
<reference evidence="3 4" key="1">
    <citation type="submission" date="2014-10" db="EMBL/GenBank/DDBJ databases">
        <title>Kaistella jeonii genome.</title>
        <authorList>
            <person name="Clayton J.T."/>
            <person name="Newman J.D."/>
        </authorList>
    </citation>
    <scope>NUCLEOTIDE SEQUENCE [LARGE SCALE GENOMIC DNA]</scope>
    <source>
        <strain evidence="3 4">DSM 17048</strain>
    </source>
</reference>
<dbReference type="Pfam" id="PF00072">
    <property type="entry name" value="Response_reg"/>
    <property type="match status" value="1"/>
</dbReference>
<evidence type="ECO:0000313" key="3">
    <source>
        <dbReference type="EMBL" id="KIA90689.1"/>
    </source>
</evidence>
<feature type="modified residue" description="4-aspartylphosphate" evidence="1">
    <location>
        <position position="54"/>
    </location>
</feature>
<comment type="caution">
    <text evidence="3">The sequence shown here is derived from an EMBL/GenBank/DDBJ whole genome shotgun (WGS) entry which is preliminary data.</text>
</comment>
<dbReference type="Proteomes" id="UP000031473">
    <property type="component" value="Unassembled WGS sequence"/>
</dbReference>
<dbReference type="InterPro" id="IPR051015">
    <property type="entry name" value="EvgA-like"/>
</dbReference>
<dbReference type="SMART" id="SM00448">
    <property type="entry name" value="REC"/>
    <property type="match status" value="1"/>
</dbReference>
<sequence length="130" mass="14709">MTKIVIVDHHASFRQSLRLMLQEIPGQIEINEIDSSFKFIDDLNLLSPDLVLIDSRISERNGIETAIIALAKKPTLRIIILTMFSENKYVQEAKNAGIKGLLPKPPSLKEIKDAYHAVMNDGFYFPSDLK</sequence>
<dbReference type="InterPro" id="IPR001789">
    <property type="entry name" value="Sig_transdc_resp-reg_receiver"/>
</dbReference>
<protein>
    <recommendedName>
        <fullName evidence="2">Response regulatory domain-containing protein</fullName>
    </recommendedName>
</protein>
<evidence type="ECO:0000313" key="4">
    <source>
        <dbReference type="Proteomes" id="UP000031473"/>
    </source>
</evidence>
<dbReference type="GO" id="GO:0000160">
    <property type="term" value="P:phosphorelay signal transduction system"/>
    <property type="evidence" value="ECO:0007669"/>
    <property type="project" value="InterPro"/>
</dbReference>
<dbReference type="EMBL" id="JSYL01000001">
    <property type="protein sequence ID" value="KIA90689.1"/>
    <property type="molecule type" value="Genomic_DNA"/>
</dbReference>
<feature type="domain" description="Response regulatory" evidence="2">
    <location>
        <begin position="3"/>
        <end position="119"/>
    </location>
</feature>
<keyword evidence="1" id="KW-0597">Phosphoprotein</keyword>
<dbReference type="STRING" id="266749.SAMN05421876_101100"/>
<gene>
    <name evidence="3" type="ORF">OA86_02095</name>
</gene>
<keyword evidence="4" id="KW-1185">Reference proteome</keyword>
<dbReference type="InterPro" id="IPR011006">
    <property type="entry name" value="CheY-like_superfamily"/>
</dbReference>
<proteinExistence type="predicted"/>
<dbReference type="PROSITE" id="PS50110">
    <property type="entry name" value="RESPONSE_REGULATORY"/>
    <property type="match status" value="1"/>
</dbReference>
<dbReference type="Gene3D" id="3.40.50.2300">
    <property type="match status" value="1"/>
</dbReference>